<dbReference type="AlphaFoldDB" id="A0A4S2H073"/>
<dbReference type="InterPro" id="IPR003719">
    <property type="entry name" value="Phenazine_PhzF-like"/>
</dbReference>
<dbReference type="Gene3D" id="3.10.310.10">
    <property type="entry name" value="Diaminopimelate Epimerase, Chain A, domain 1"/>
    <property type="match status" value="2"/>
</dbReference>
<keyword evidence="2" id="KW-0413">Isomerase</keyword>
<dbReference type="OrthoDB" id="9788221at2"/>
<comment type="caution">
    <text evidence="4">The sequence shown here is derived from an EMBL/GenBank/DDBJ whole genome shotgun (WGS) entry which is preliminary data.</text>
</comment>
<evidence type="ECO:0000256" key="3">
    <source>
        <dbReference type="PIRSR" id="PIRSR016184-1"/>
    </source>
</evidence>
<dbReference type="PIRSF" id="PIRSF016184">
    <property type="entry name" value="PhzC_PhzF"/>
    <property type="match status" value="1"/>
</dbReference>
<evidence type="ECO:0000313" key="5">
    <source>
        <dbReference type="Proteomes" id="UP000308054"/>
    </source>
</evidence>
<dbReference type="GO" id="GO:0016853">
    <property type="term" value="F:isomerase activity"/>
    <property type="evidence" value="ECO:0007669"/>
    <property type="project" value="UniProtKB-KW"/>
</dbReference>
<dbReference type="PANTHER" id="PTHR13774:SF39">
    <property type="entry name" value="BIOSYNTHESIS PROTEIN, PUTATIVE-RELATED"/>
    <property type="match status" value="1"/>
</dbReference>
<dbReference type="PANTHER" id="PTHR13774">
    <property type="entry name" value="PHENAZINE BIOSYNTHESIS PROTEIN"/>
    <property type="match status" value="1"/>
</dbReference>
<sequence>MSDTRARLPVQRLAAFSSGARGGNPAGVVLAGALPEDATMQAIAAEVGFSETVFAAPRGPAIGDGLRVRYFSPEAEIPFCGHATIALGAALAKTHGSHVFALKLNAAEITVEGRADGGDLFAALQSPPTSSRPAGADLAAGALALFGLTQGDLDPRLPPALVEAGATHLLLALKTREALAAMDYDLAAGKALMRAAGLVTLALVHAETGRLFHARNAFASSGVFEDPATGAAAAALAGYLRDLAWPQGGTIEIRQGEDMGTPCLITAEIRPERGGPVRVSGTVREMG</sequence>
<evidence type="ECO:0000313" key="4">
    <source>
        <dbReference type="EMBL" id="TGY88940.1"/>
    </source>
</evidence>
<organism evidence="4 5">
    <name type="scientific">Marinicauda algicola</name>
    <dbReference type="NCBI Taxonomy" id="2029849"/>
    <lineage>
        <taxon>Bacteria</taxon>
        <taxon>Pseudomonadati</taxon>
        <taxon>Pseudomonadota</taxon>
        <taxon>Alphaproteobacteria</taxon>
        <taxon>Maricaulales</taxon>
        <taxon>Maricaulaceae</taxon>
        <taxon>Marinicauda</taxon>
    </lineage>
</organism>
<proteinExistence type="inferred from homology"/>
<dbReference type="Pfam" id="PF02567">
    <property type="entry name" value="PhzC-PhzF"/>
    <property type="match status" value="1"/>
</dbReference>
<dbReference type="NCBIfam" id="TIGR00654">
    <property type="entry name" value="PhzF_family"/>
    <property type="match status" value="1"/>
</dbReference>
<accession>A0A4S2H073</accession>
<name>A0A4S2H073_9PROT</name>
<gene>
    <name evidence="4" type="ORF">E5163_07345</name>
</gene>
<evidence type="ECO:0000256" key="1">
    <source>
        <dbReference type="ARBA" id="ARBA00008270"/>
    </source>
</evidence>
<keyword evidence="5" id="KW-1185">Reference proteome</keyword>
<dbReference type="RefSeq" id="WP_135995480.1">
    <property type="nucleotide sequence ID" value="NZ_CP071057.1"/>
</dbReference>
<comment type="similarity">
    <text evidence="1">Belongs to the PhzF family.</text>
</comment>
<evidence type="ECO:0000256" key="2">
    <source>
        <dbReference type="ARBA" id="ARBA00023235"/>
    </source>
</evidence>
<dbReference type="Proteomes" id="UP000308054">
    <property type="component" value="Unassembled WGS sequence"/>
</dbReference>
<feature type="active site" evidence="3">
    <location>
        <position position="51"/>
    </location>
</feature>
<dbReference type="GO" id="GO:0005737">
    <property type="term" value="C:cytoplasm"/>
    <property type="evidence" value="ECO:0007669"/>
    <property type="project" value="TreeGrafter"/>
</dbReference>
<protein>
    <submittedName>
        <fullName evidence="4">PhzF family phenazine biosynthesis protein</fullName>
    </submittedName>
</protein>
<reference evidence="4 5" key="1">
    <citation type="journal article" date="2017" name="Int. J. Syst. Evol. Microbiol.">
        <title>Marinicauda algicola sp. nov., isolated from a marine red alga Rhodosorus marinus.</title>
        <authorList>
            <person name="Jeong S.E."/>
            <person name="Jeon S.H."/>
            <person name="Chun B.H."/>
            <person name="Kim D.W."/>
            <person name="Jeon C.O."/>
        </authorList>
    </citation>
    <scope>NUCLEOTIDE SEQUENCE [LARGE SCALE GENOMIC DNA]</scope>
    <source>
        <strain evidence="4 5">JCM 31718</strain>
    </source>
</reference>
<dbReference type="SUPFAM" id="SSF54506">
    <property type="entry name" value="Diaminopimelate epimerase-like"/>
    <property type="match status" value="1"/>
</dbReference>
<dbReference type="EMBL" id="SRXW01000002">
    <property type="protein sequence ID" value="TGY88940.1"/>
    <property type="molecule type" value="Genomic_DNA"/>
</dbReference>